<dbReference type="GO" id="GO:0003964">
    <property type="term" value="F:RNA-directed DNA polymerase activity"/>
    <property type="evidence" value="ECO:0007669"/>
    <property type="project" value="UniProtKB-KW"/>
</dbReference>
<evidence type="ECO:0000256" key="1">
    <source>
        <dbReference type="SAM" id="MobiDB-lite"/>
    </source>
</evidence>
<dbReference type="PANTHER" id="PTHR36617:SF15">
    <property type="entry name" value="REVERSE TRANSCRIPTASE ZINC-BINDING DOMAIN-CONTAINING PROTEIN"/>
    <property type="match status" value="1"/>
</dbReference>
<keyword evidence="3" id="KW-0808">Transferase</keyword>
<keyword evidence="3" id="KW-0548">Nucleotidyltransferase</keyword>
<organism evidence="3">
    <name type="scientific">Tanacetum cinerariifolium</name>
    <name type="common">Dalmatian daisy</name>
    <name type="synonym">Chrysanthemum cinerariifolium</name>
    <dbReference type="NCBI Taxonomy" id="118510"/>
    <lineage>
        <taxon>Eukaryota</taxon>
        <taxon>Viridiplantae</taxon>
        <taxon>Streptophyta</taxon>
        <taxon>Embryophyta</taxon>
        <taxon>Tracheophyta</taxon>
        <taxon>Spermatophyta</taxon>
        <taxon>Magnoliopsida</taxon>
        <taxon>eudicotyledons</taxon>
        <taxon>Gunneridae</taxon>
        <taxon>Pentapetalae</taxon>
        <taxon>asterids</taxon>
        <taxon>campanulids</taxon>
        <taxon>Asterales</taxon>
        <taxon>Asteraceae</taxon>
        <taxon>Asteroideae</taxon>
        <taxon>Anthemideae</taxon>
        <taxon>Anthemidinae</taxon>
        <taxon>Tanacetum</taxon>
    </lineage>
</organism>
<dbReference type="InterPro" id="IPR035979">
    <property type="entry name" value="RBD_domain_sf"/>
</dbReference>
<reference evidence="3" key="1">
    <citation type="journal article" date="2019" name="Sci. Rep.">
        <title>Draft genome of Tanacetum cinerariifolium, the natural source of mosquito coil.</title>
        <authorList>
            <person name="Yamashiro T."/>
            <person name="Shiraishi A."/>
            <person name="Satake H."/>
            <person name="Nakayama K."/>
        </authorList>
    </citation>
    <scope>NUCLEOTIDE SEQUENCE</scope>
</reference>
<feature type="region of interest" description="Disordered" evidence="1">
    <location>
        <begin position="304"/>
        <end position="323"/>
    </location>
</feature>
<evidence type="ECO:0000313" key="3">
    <source>
        <dbReference type="EMBL" id="GEU89014.1"/>
    </source>
</evidence>
<sequence>MMRNTSKIQDTNGWCWKFKNNKQDSSISIKNQFHKVVEKITSSFYITNFPYYVDAKRLWVKCQSYGRIVDEFIANKISKAGKRFEFVRFLGVKNEKQLARSLASIWIGSYHLFAYVARFNRQEKNEAFSKNNGDKTTNSIPSQRHTMRDHLKTRSLMLLLLMVIEIARHVIGIVKDLNSISNLRTLLTKEGFLDVKLTYLGGMWVMIELDNEATKLKLLQHIGVNSWFHVLQATIHDFVSDERVVWVDTEEVPLNFWSRETFLKKFKVIFKGNVYMARAKELFAWTLIFLDHKESEYISDDESLHGAKNKSVGSQHGEDNLVDDSDVKGVSETFFGDKHPSLNNSVCNSSEKVVDQQPEDPFCIYDVLNKKPKGLAQDSDSSLSHPPGFTPEVSQQENDHRGVDLNTETDKMNSPLVHTKVINNSQEVHENVISNGEFAFSYSHNAHNGGLILEVLEDMIRVGQSMGYAMEGCMKDIKHIIGTHPSATLVDVKLEGYSFTWAHPSATKMNHRPILLREIHTDYGPIPFHFYHFWFKRDGFDVMVEQAWNYFSHSDTNGLILFMKKLQDLKKIIRSWIKDKKLQQYGAINSIKEDLIDIDKNLDSRNVSDEILLKRMELTRQLHDINQMEARDYVQKLKIKWTIEGDENSKFFHDVFKDHFATRFKQPAHGRLKLNISFLNRLSTDQVGDMDRRISRDEIRVAVWNYGENKSLGPDGFPRLFALETDKESTVASKLGSSPAPKGVLLEMESIRNKFFIGSDQVDKKITWIAWDKVFSSKKKGGLGVFSLFALNRGLILKWAWRFLSQDGSVWARVINAIYGSNISSHDDKLSSNWCSILRIGSVLDKPFYVRFPRIFALETDKPVFVAAKWEAPSFEFSFRCHVKDGVETEQWMDLLSLINTVSLSSSNDRWICDLNGEGVYRVKDICYSLDNLFLPTSDIVTRWIKVIPIKINVFVWRARLDRLSTRLNLSKRGVSLVSSLCPICNLEDLQVVGYKLERYLILRRL</sequence>
<name>A0A6L2NWQ4_TANCI</name>
<dbReference type="InterPro" id="IPR026960">
    <property type="entry name" value="RVT-Znf"/>
</dbReference>
<feature type="region of interest" description="Disordered" evidence="1">
    <location>
        <begin position="374"/>
        <end position="399"/>
    </location>
</feature>
<dbReference type="SUPFAM" id="SSF54928">
    <property type="entry name" value="RNA-binding domain, RBD"/>
    <property type="match status" value="1"/>
</dbReference>
<proteinExistence type="predicted"/>
<accession>A0A6L2NWQ4</accession>
<comment type="caution">
    <text evidence="3">The sequence shown here is derived from an EMBL/GenBank/DDBJ whole genome shotgun (WGS) entry which is preliminary data.</text>
</comment>
<keyword evidence="3" id="KW-0695">RNA-directed DNA polymerase</keyword>
<evidence type="ECO:0000259" key="2">
    <source>
        <dbReference type="Pfam" id="PF13966"/>
    </source>
</evidence>
<protein>
    <submittedName>
        <fullName evidence="3">RNA-directed DNA polymerase, eukaryota</fullName>
    </submittedName>
</protein>
<dbReference type="Pfam" id="PF13966">
    <property type="entry name" value="zf-RVT"/>
    <property type="match status" value="1"/>
</dbReference>
<feature type="domain" description="Reverse transcriptase zinc-binding" evidence="2">
    <location>
        <begin position="942"/>
        <end position="988"/>
    </location>
</feature>
<dbReference type="EMBL" id="BKCJ010009870">
    <property type="protein sequence ID" value="GEU89014.1"/>
    <property type="molecule type" value="Genomic_DNA"/>
</dbReference>
<gene>
    <name evidence="3" type="ORF">Tci_060992</name>
</gene>
<dbReference type="AlphaFoldDB" id="A0A6L2NWQ4"/>
<dbReference type="PANTHER" id="PTHR36617">
    <property type="entry name" value="PROTEIN, PUTATIVE-RELATED"/>
    <property type="match status" value="1"/>
</dbReference>
<dbReference type="GO" id="GO:0003676">
    <property type="term" value="F:nucleic acid binding"/>
    <property type="evidence" value="ECO:0007669"/>
    <property type="project" value="InterPro"/>
</dbReference>